<organism evidence="12 13">
    <name type="scientific">Mytilus coruscus</name>
    <name type="common">Sea mussel</name>
    <dbReference type="NCBI Taxonomy" id="42192"/>
    <lineage>
        <taxon>Eukaryota</taxon>
        <taxon>Metazoa</taxon>
        <taxon>Spiralia</taxon>
        <taxon>Lophotrochozoa</taxon>
        <taxon>Mollusca</taxon>
        <taxon>Bivalvia</taxon>
        <taxon>Autobranchia</taxon>
        <taxon>Pteriomorphia</taxon>
        <taxon>Mytilida</taxon>
        <taxon>Mytiloidea</taxon>
        <taxon>Mytilidae</taxon>
        <taxon>Mytilinae</taxon>
        <taxon>Mytilus</taxon>
    </lineage>
</organism>
<dbReference type="PROSITE" id="PS50095">
    <property type="entry name" value="PLAT"/>
    <property type="match status" value="1"/>
</dbReference>
<protein>
    <submittedName>
        <fullName evidence="12">PKD1L2</fullName>
    </submittedName>
</protein>
<dbReference type="InterPro" id="IPR051223">
    <property type="entry name" value="Polycystin"/>
</dbReference>
<evidence type="ECO:0000313" key="12">
    <source>
        <dbReference type="EMBL" id="CAC5377695.1"/>
    </source>
</evidence>
<evidence type="ECO:0000256" key="9">
    <source>
        <dbReference type="SAM" id="Phobius"/>
    </source>
</evidence>
<dbReference type="OrthoDB" id="6155349at2759"/>
<feature type="transmembrane region" description="Helical" evidence="9">
    <location>
        <begin position="2427"/>
        <end position="2449"/>
    </location>
</feature>
<dbReference type="Proteomes" id="UP000507470">
    <property type="component" value="Unassembled WGS sequence"/>
</dbReference>
<dbReference type="GO" id="GO:0050982">
    <property type="term" value="P:detection of mechanical stimulus"/>
    <property type="evidence" value="ECO:0007669"/>
    <property type="project" value="TreeGrafter"/>
</dbReference>
<feature type="transmembrane region" description="Helical" evidence="9">
    <location>
        <begin position="1828"/>
        <end position="1854"/>
    </location>
</feature>
<gene>
    <name evidence="12" type="ORF">MCOR_13986</name>
</gene>
<evidence type="ECO:0000256" key="7">
    <source>
        <dbReference type="ARBA" id="ARBA00023180"/>
    </source>
</evidence>
<feature type="transmembrane region" description="Helical" evidence="9">
    <location>
        <begin position="2334"/>
        <end position="2355"/>
    </location>
</feature>
<dbReference type="GO" id="GO:0016020">
    <property type="term" value="C:membrane"/>
    <property type="evidence" value="ECO:0007669"/>
    <property type="project" value="UniProtKB-SubCell"/>
</dbReference>
<feature type="transmembrane region" description="Helical" evidence="9">
    <location>
        <begin position="1580"/>
        <end position="1600"/>
    </location>
</feature>
<keyword evidence="13" id="KW-1185">Reference proteome</keyword>
<comment type="subcellular location">
    <subcellularLocation>
        <location evidence="1">Membrane</location>
        <topology evidence="1">Multi-pass membrane protein</topology>
    </subcellularLocation>
</comment>
<dbReference type="InterPro" id="IPR013122">
    <property type="entry name" value="PKD1_2_channel"/>
</dbReference>
<dbReference type="SUPFAM" id="SSF49723">
    <property type="entry name" value="Lipase/lipooxygenase domain (PLAT/LH2 domain)"/>
    <property type="match status" value="1"/>
</dbReference>
<evidence type="ECO:0000313" key="13">
    <source>
        <dbReference type="Proteomes" id="UP000507470"/>
    </source>
</evidence>
<evidence type="ECO:0000256" key="2">
    <source>
        <dbReference type="ARBA" id="ARBA00007200"/>
    </source>
</evidence>
<evidence type="ECO:0000256" key="4">
    <source>
        <dbReference type="ARBA" id="ARBA00022729"/>
    </source>
</evidence>
<evidence type="ECO:0000259" key="11">
    <source>
        <dbReference type="PROSITE" id="PS50095"/>
    </source>
</evidence>
<keyword evidence="7" id="KW-0325">Glycoprotein</keyword>
<evidence type="ECO:0000256" key="1">
    <source>
        <dbReference type="ARBA" id="ARBA00004141"/>
    </source>
</evidence>
<dbReference type="Pfam" id="PF02010">
    <property type="entry name" value="REJ"/>
    <property type="match status" value="1"/>
</dbReference>
<dbReference type="PANTHER" id="PTHR10877">
    <property type="entry name" value="POLYCYSTIN FAMILY MEMBER"/>
    <property type="match status" value="1"/>
</dbReference>
<dbReference type="Pfam" id="PF01477">
    <property type="entry name" value="PLAT"/>
    <property type="match status" value="1"/>
</dbReference>
<dbReference type="InterPro" id="IPR001024">
    <property type="entry name" value="PLAT/LH2_dom"/>
</dbReference>
<dbReference type="PANTHER" id="PTHR10877:SF150">
    <property type="entry name" value="REJ DOMAIN-CONTAINING PROTEIN"/>
    <property type="match status" value="1"/>
</dbReference>
<dbReference type="GO" id="GO:0005509">
    <property type="term" value="F:calcium ion binding"/>
    <property type="evidence" value="ECO:0007669"/>
    <property type="project" value="InterPro"/>
</dbReference>
<dbReference type="EMBL" id="CACVKT020002382">
    <property type="protein sequence ID" value="CAC5377695.1"/>
    <property type="molecule type" value="Genomic_DNA"/>
</dbReference>
<keyword evidence="6 9" id="KW-0472">Membrane</keyword>
<feature type="transmembrane region" description="Helical" evidence="9">
    <location>
        <begin position="1956"/>
        <end position="1979"/>
    </location>
</feature>
<evidence type="ECO:0000256" key="5">
    <source>
        <dbReference type="ARBA" id="ARBA00022989"/>
    </source>
</evidence>
<dbReference type="InterPro" id="IPR002859">
    <property type="entry name" value="PKD/REJ-like"/>
</dbReference>
<dbReference type="Pfam" id="PF20519">
    <property type="entry name" value="Polycystin_dom"/>
    <property type="match status" value="1"/>
</dbReference>
<keyword evidence="3 9" id="KW-0812">Transmembrane</keyword>
<dbReference type="GO" id="GO:0005262">
    <property type="term" value="F:calcium channel activity"/>
    <property type="evidence" value="ECO:0007669"/>
    <property type="project" value="TreeGrafter"/>
</dbReference>
<feature type="transmembrane region" description="Helical" evidence="9">
    <location>
        <begin position="2038"/>
        <end position="2056"/>
    </location>
</feature>
<feature type="signal peptide" evidence="10">
    <location>
        <begin position="1"/>
        <end position="22"/>
    </location>
</feature>
<evidence type="ECO:0000256" key="10">
    <source>
        <dbReference type="SAM" id="SignalP"/>
    </source>
</evidence>
<dbReference type="Gene3D" id="1.10.287.70">
    <property type="match status" value="1"/>
</dbReference>
<sequence length="2605" mass="292539">MIAHFWILGLLSFFSIISTSLAVTQFYAFKLNVTNTGTDFGATFCPIFDNGINVTCSVLHGDDTGSIWLEPIFSATECSTYNFTSAGYKNVSAYCVVGAIFGYDNQLVYIGTEIKHLIVEDTNANIFIPMIRSETKTIKVSYDEGTDVWINASLIETGENLYLSPNGSSSLVQTFDVLGNDLPGLGQHAAEVVVWNELTTLKRYLVFAVADAIDGFSSTMNVSSPFRIHVDDSVTFEITTTNGSDIIYSTEIDQVAYIETTTGFVPSYAYTHSFNATGTYTVVMGASNYVSMFDNTITIIVQNRINNVNVSAPEYEIYPNFNFAFMMDVDAIFPMGTLNADIYDGGTVHRTVNLSSLTPGNTINDAENGLSLGAHALFISIYSETSSLNFSLTVTLEKTIQNLEFLHPAEAKLSDAQMIGIRLTNAADGPLYNVTCSFNVSGVVSTEVFDLISDTVNYTVAITYPDTGNIPLSANCSNQISYLPLFGNVNVTSDCFEIGTLFSTSYKDENNPLAILITNDNTITSKGVVTLTCRNSSRDYYWELWPQLQNNTYIKDQYYSNPANQPKSATIFFGKESIAEGKYMLRMVVNLTDIGQSLADDMYVEFRLPSIVTGIQGGSSRYVNKNDELVIDAGPATDDKVLKYKTVPFNYEWKCRQGLTQSEVDEVLGKFGTPGAPDITTLGSSCSNVSLSGARSTIQPADLIADTWYLFQVNTNKTTTVTVAQLESVNNTRSATAIQAVRVRPGDAPLSEILCKRNCLPKLSLNSLLILNADCPACSLSDTNYEWSIYVYNTGTGVFDSLDAVPRINQSQLIETKLAGALTAEEIGIRPEALQQMDRVKFHLLLRTPGRTPAEADYIVSVNAPPYAGTCSISPDTGISVTTWFTVTCTKWLDEGERYVRNIADDGNELLSYSVYHVRNTTNGIVDSLLSETGDSSIVSTLAVGDPGNNFHSIIRVNIKDFYNGYTKEEFPVTVTNVIDTDRTTQSESDLINNITALVNDGMEEPQSSNDPKQVLHQAATIVASIALIPIYQETFNTTDKPLDWFNGLLDAEKNGTKPYDDILNDLLKNDQDPVMVVIIQAVENLTKQMEDQLESNASTFFMIEMASSAFATALGYNQIVNTDAGTSASNALTILVTNFKNASETALTSDALFDSSDPRLESTSTAIMALVSAVVGATLTSNFPDNGLSLISATTADARKQVDFLAKLYRDEAYNIMEGGELTPEERNGLYLMRARISQAKFKERQDLASLTDTSIDAALQVIIDQGLNMTCKGCETIFDTNNVNLYISKTTLQALNDVANGLLQNSTLVMSFGYSTDSNDTTLFGIAVFPQNVYIAGTSDTALVTSNVHKLSLKDENEDNLSQTKVAINQTARTLQSTQNLPVYTEGDASKLFYHSFFYRDAGDYVCVSVDPAESVPNYVTSYDVYVKGDSQPTHLNYEAKGEISPYNDWMVCFPPQLFSTTGEMHVALHPNSKVAGFNGYVWEPTTGKFANGSYNISEPELMPYNLHIVTSNCKEWDPKRQSWDSSNCEMDWFPSQNTIECTCRPAFGLTFGNTFYVAPNTIDFSTVFLRFDLANQAAVLGTLIGILAIYLLLLIWARHQDKRDIVRWGVTPLIDNFVDDTYYYLVTVYTGMRRGAGTKSRIGFIVCGEDGDTGIRELSDGVRSEIPTASVVHFLMSTPYPLGDLSYVYIWHDNSGEGESSSWYLTRVDVEDIQKRERFVFMCGKWLCLDTVDSSVDAVLPVCGKENVTTFSNMFYLNTKENLADNHMWIAIFFRPTSSHYTRCQRLTCFLVFIFLTMIGNAIYFREEDEFTNAGSDIRVGPFSFSLRAIYIAFMCACISTPTTILVIMLFKKSKPRKNVSYNIKDSSRKYRVPVLDSWMDRMMAESRELEKALVAKGLFNTDGTIFPYWFQYIAWILALSGIGACSFFLILYSVEWGKKKSEVWLGQFFLSFFTSTCLLDPMKVLCMSAVFAMLIKQTNKFRPTGLERSYILKNYKQKFGYETGIRLPAPPLDHSSLKKARQERQKELKMMESIKQVIITCFCLWIIYSISYSNRDNRSYNFHQNIATKLLTPQNKTLVKFDQITRVRDYVRWLRDTAFPELYPETDYTGERLHWRLRQYFHDLTSFRVGPPRLRQLRITESSEDLPFFGETRTGPKYSIPTEEDKDFCFRWVTGKCDKEEEARSFSYAGWKFTSALDIWGIPIPGRYRTYGGGGYITELDVNYDFSNRTLNELTDYLWIDRNTRAVFLECNLYTPDLNLFAYSMFLAEFPETGGIVTSYSIYPFRIYFHLGTNGIYTLICEIIFLLFLIALIVKVVYGLIKQKKMFFKSVWNVLDCCCISLSFVCIAMYAGRHLLASKTMDRFKEDPKQFINFQHIAIWDLLFNLLLASLVFLATLRLVGILGYDKRVGQVFRVFDNCAKDLFWFGIFFLYVFLCYAALGYLLFGKDIESYSDIFESIGTLFISMIGKSKFTEINEKDPIMAQFYFFTFILLLVYTLLTMFLAILGESINAVHAMTKRSREEELVEYLMNKFKNLFVRKSEPSKKSNQQPLQNKPLGFLYDLRKGINDAFDQYSDDGKPLPPAIIDFEKRAKLVADKKYV</sequence>
<accession>A0A6J8B1F1</accession>
<feature type="domain" description="PLAT" evidence="11">
    <location>
        <begin position="1625"/>
        <end position="1744"/>
    </location>
</feature>
<feature type="transmembrane region" description="Helical" evidence="9">
    <location>
        <begin position="2489"/>
        <end position="2510"/>
    </location>
</feature>
<comment type="caution">
    <text evidence="8">Lacks conserved residue(s) required for the propagation of feature annotation.</text>
</comment>
<feature type="transmembrane region" description="Helical" evidence="9">
    <location>
        <begin position="1790"/>
        <end position="1808"/>
    </location>
</feature>
<dbReference type="InterPro" id="IPR036392">
    <property type="entry name" value="PLAT/LH2_dom_sf"/>
</dbReference>
<dbReference type="Gene3D" id="2.60.60.20">
    <property type="entry name" value="PLAT/LH2 domain"/>
    <property type="match status" value="1"/>
</dbReference>
<feature type="chain" id="PRO_5026951004" evidence="10">
    <location>
        <begin position="23"/>
        <end position="2605"/>
    </location>
</feature>
<dbReference type="InterPro" id="IPR003915">
    <property type="entry name" value="PKD_2"/>
</dbReference>
<comment type="similarity">
    <text evidence="2">Belongs to the polycystin family.</text>
</comment>
<dbReference type="SMART" id="SM00308">
    <property type="entry name" value="LH2"/>
    <property type="match status" value="1"/>
</dbReference>
<feature type="transmembrane region" description="Helical" evidence="9">
    <location>
        <begin position="2300"/>
        <end position="2322"/>
    </location>
</feature>
<keyword evidence="5 9" id="KW-1133">Transmembrane helix</keyword>
<feature type="transmembrane region" description="Helical" evidence="9">
    <location>
        <begin position="1916"/>
        <end position="1936"/>
    </location>
</feature>
<dbReference type="Pfam" id="PF08016">
    <property type="entry name" value="PKD_channel"/>
    <property type="match status" value="1"/>
</dbReference>
<evidence type="ECO:0000256" key="6">
    <source>
        <dbReference type="ARBA" id="ARBA00023136"/>
    </source>
</evidence>
<name>A0A6J8B1F1_MYTCO</name>
<dbReference type="FunFam" id="2.60.60.20:FF:000022">
    <property type="entry name" value="Uncharacterized protein"/>
    <property type="match status" value="1"/>
</dbReference>
<keyword evidence="4 10" id="KW-0732">Signal</keyword>
<evidence type="ECO:0000256" key="8">
    <source>
        <dbReference type="PROSITE-ProRule" id="PRU00152"/>
    </source>
</evidence>
<dbReference type="PRINTS" id="PR01433">
    <property type="entry name" value="POLYCYSTIN2"/>
</dbReference>
<proteinExistence type="inferred from homology"/>
<evidence type="ECO:0000256" key="3">
    <source>
        <dbReference type="ARBA" id="ARBA00022692"/>
    </source>
</evidence>
<reference evidence="12 13" key="1">
    <citation type="submission" date="2020-06" db="EMBL/GenBank/DDBJ databases">
        <authorList>
            <person name="Li R."/>
            <person name="Bekaert M."/>
        </authorList>
    </citation>
    <scope>NUCLEOTIDE SEQUENCE [LARGE SCALE GENOMIC DNA]</scope>
    <source>
        <strain evidence="13">wild</strain>
    </source>
</reference>
<feature type="transmembrane region" description="Helical" evidence="9">
    <location>
        <begin position="2386"/>
        <end position="2407"/>
    </location>
</feature>
<dbReference type="InterPro" id="IPR046791">
    <property type="entry name" value="Polycystin_dom"/>
</dbReference>